<evidence type="ECO:0000259" key="2">
    <source>
        <dbReference type="Pfam" id="PF03551"/>
    </source>
</evidence>
<gene>
    <name evidence="4" type="ORF">KK097_01440</name>
</gene>
<dbReference type="InterPro" id="IPR036388">
    <property type="entry name" value="WH-like_DNA-bd_sf"/>
</dbReference>
<evidence type="ECO:0000256" key="1">
    <source>
        <dbReference type="SAM" id="MobiDB-lite"/>
    </source>
</evidence>
<dbReference type="Pfam" id="PF10400">
    <property type="entry name" value="Vir_act_alpha_C"/>
    <property type="match status" value="1"/>
</dbReference>
<dbReference type="PANTHER" id="PTHR43252:SF6">
    <property type="entry name" value="NEGATIVE TRANSCRIPTION REGULATOR PADR"/>
    <property type="match status" value="1"/>
</dbReference>
<protein>
    <submittedName>
        <fullName evidence="4">PadR family transcriptional regulator</fullName>
    </submittedName>
</protein>
<accession>A0ABS5VCN4</accession>
<evidence type="ECO:0000313" key="5">
    <source>
        <dbReference type="Proteomes" id="UP001519641"/>
    </source>
</evidence>
<comment type="caution">
    <text evidence="4">The sequence shown here is derived from an EMBL/GenBank/DDBJ whole genome shotgun (WGS) entry which is preliminary data.</text>
</comment>
<dbReference type="SUPFAM" id="SSF46785">
    <property type="entry name" value="Winged helix' DNA-binding domain"/>
    <property type="match status" value="1"/>
</dbReference>
<organism evidence="4 5">
    <name type="scientific">Curtobacterium aurantiacum</name>
    <dbReference type="NCBI Taxonomy" id="3236919"/>
    <lineage>
        <taxon>Bacteria</taxon>
        <taxon>Bacillati</taxon>
        <taxon>Actinomycetota</taxon>
        <taxon>Actinomycetes</taxon>
        <taxon>Micrococcales</taxon>
        <taxon>Microbacteriaceae</taxon>
        <taxon>Curtobacterium</taxon>
    </lineage>
</organism>
<dbReference type="Proteomes" id="UP001519641">
    <property type="component" value="Unassembled WGS sequence"/>
</dbReference>
<name>A0ABS5VCN4_9MICO</name>
<feature type="domain" description="Transcription regulator PadR C-terminal" evidence="3">
    <location>
        <begin position="86"/>
        <end position="159"/>
    </location>
</feature>
<evidence type="ECO:0000313" key="4">
    <source>
        <dbReference type="EMBL" id="MBT1586475.1"/>
    </source>
</evidence>
<dbReference type="Gene3D" id="1.10.10.10">
    <property type="entry name" value="Winged helix-like DNA-binding domain superfamily/Winged helix DNA-binding domain"/>
    <property type="match status" value="1"/>
</dbReference>
<feature type="domain" description="Transcription regulator PadR N-terminal" evidence="2">
    <location>
        <begin position="3"/>
        <end position="73"/>
    </location>
</feature>
<proteinExistence type="predicted"/>
<feature type="compositionally biased region" description="Low complexity" evidence="1">
    <location>
        <begin position="172"/>
        <end position="197"/>
    </location>
</feature>
<feature type="region of interest" description="Disordered" evidence="1">
    <location>
        <begin position="166"/>
        <end position="197"/>
    </location>
</feature>
<dbReference type="InterPro" id="IPR005149">
    <property type="entry name" value="Tscrpt_reg_PadR_N"/>
</dbReference>
<dbReference type="PANTHER" id="PTHR43252">
    <property type="entry name" value="TRANSCRIPTIONAL REGULATOR YQJI"/>
    <property type="match status" value="1"/>
</dbReference>
<keyword evidence="5" id="KW-1185">Reference proteome</keyword>
<dbReference type="InterPro" id="IPR018309">
    <property type="entry name" value="Tscrpt_reg_PadR_C"/>
</dbReference>
<dbReference type="InterPro" id="IPR036390">
    <property type="entry name" value="WH_DNA-bd_sf"/>
</dbReference>
<dbReference type="EMBL" id="JAHEWS010000001">
    <property type="protein sequence ID" value="MBT1586475.1"/>
    <property type="molecule type" value="Genomic_DNA"/>
</dbReference>
<evidence type="ECO:0000259" key="3">
    <source>
        <dbReference type="Pfam" id="PF10400"/>
    </source>
</evidence>
<reference evidence="4 5" key="1">
    <citation type="submission" date="2021-05" db="EMBL/GenBank/DDBJ databases">
        <title>Whole genome sequence of Curtobacterium flaccumfaciens pv. flaccumfaciens strain CFBP 8819.</title>
        <authorList>
            <person name="Osdaghi E."/>
            <person name="Taghouti G."/>
            <person name="Portier P."/>
            <person name="Fazliarab A."/>
            <person name="Taghavi S.M."/>
            <person name="Briand M."/>
            <person name="Le-Saux M."/>
            <person name="Jacques M.-A."/>
        </authorList>
    </citation>
    <scope>NUCLEOTIDE SEQUENCE [LARGE SCALE GENOMIC DNA]</scope>
    <source>
        <strain evidence="4 5">CFBP 8819</strain>
    </source>
</reference>
<dbReference type="Pfam" id="PF03551">
    <property type="entry name" value="PadR"/>
    <property type="match status" value="1"/>
</dbReference>
<sequence>MGVLALLVGGPGYGYQLRGEFEHRTGGSWPLNIGQVYTTLDRLERDGLVARGDTDDDGHVVYTATDSGREEVARWFSEPVPAKRGRDELAIKFALAVTVPGVDVARLVQVQRGAAIRNLQDLTRLKRTTDPETDLAWSLVLESMVFQAEAEVRWLDHVESSVARYRPDEHPATPTAAGAAGAAASSAAAPAGAGSAR</sequence>